<dbReference type="InterPro" id="IPR045864">
    <property type="entry name" value="aa-tRNA-synth_II/BPL/LPL"/>
</dbReference>
<keyword evidence="4" id="KW-0092">Biotin</keyword>
<dbReference type="AlphaFoldDB" id="A0A0D6PWR8"/>
<dbReference type="Gene3D" id="2.30.30.100">
    <property type="match status" value="1"/>
</dbReference>
<dbReference type="GO" id="GO:0005524">
    <property type="term" value="F:ATP binding"/>
    <property type="evidence" value="ECO:0007669"/>
    <property type="project" value="UniProtKB-KW"/>
</dbReference>
<dbReference type="CDD" id="cd16442">
    <property type="entry name" value="BPL"/>
    <property type="match status" value="1"/>
</dbReference>
<dbReference type="InterPro" id="IPR004143">
    <property type="entry name" value="BPL_LPL_catalytic"/>
</dbReference>
<dbReference type="GO" id="GO:0005737">
    <property type="term" value="C:cytoplasm"/>
    <property type="evidence" value="ECO:0007669"/>
    <property type="project" value="TreeGrafter"/>
</dbReference>
<keyword evidence="1 8" id="KW-0436">Ligase</keyword>
<dbReference type="Pfam" id="PF03099">
    <property type="entry name" value="BPL_LplA_LipB"/>
    <property type="match status" value="1"/>
</dbReference>
<dbReference type="InterPro" id="IPR004408">
    <property type="entry name" value="Biotin_CoA_COase_ligase"/>
</dbReference>
<dbReference type="EC" id="6.3.4.15" evidence="5"/>
<protein>
    <recommendedName>
        <fullName evidence="5">biotin--[biotin carboxyl-carrier protein] ligase</fullName>
        <ecNumber evidence="5">6.3.4.15</ecNumber>
    </recommendedName>
</protein>
<dbReference type="RefSeq" id="WP_048850013.1">
    <property type="nucleotide sequence ID" value="NZ_BANI01000026.1"/>
</dbReference>
<dbReference type="Gene3D" id="3.30.930.10">
    <property type="entry name" value="Bira Bifunctional Protein, Domain 2"/>
    <property type="match status" value="1"/>
</dbReference>
<dbReference type="InterPro" id="IPR003142">
    <property type="entry name" value="BPL_C"/>
</dbReference>
<dbReference type="InterPro" id="IPR008988">
    <property type="entry name" value="Transcriptional_repressor_C"/>
</dbReference>
<evidence type="ECO:0000256" key="3">
    <source>
        <dbReference type="ARBA" id="ARBA00022840"/>
    </source>
</evidence>
<dbReference type="SUPFAM" id="SSF55681">
    <property type="entry name" value="Class II aaRS and biotin synthetases"/>
    <property type="match status" value="1"/>
</dbReference>
<evidence type="ECO:0000256" key="4">
    <source>
        <dbReference type="ARBA" id="ARBA00023267"/>
    </source>
</evidence>
<accession>A0A0D6PWR8</accession>
<evidence type="ECO:0000256" key="5">
    <source>
        <dbReference type="ARBA" id="ARBA00024227"/>
    </source>
</evidence>
<dbReference type="NCBIfam" id="TIGR00121">
    <property type="entry name" value="birA_ligase"/>
    <property type="match status" value="1"/>
</dbReference>
<feature type="domain" description="BPL/LPL catalytic" evidence="7">
    <location>
        <begin position="23"/>
        <end position="196"/>
    </location>
</feature>
<dbReference type="EMBL" id="BANI01000026">
    <property type="protein sequence ID" value="GAN95488.1"/>
    <property type="molecule type" value="Genomic_DNA"/>
</dbReference>
<comment type="catalytic activity">
    <reaction evidence="6">
        <text>biotin + L-lysyl-[protein] + ATP = N(6)-biotinyl-L-lysyl-[protein] + AMP + diphosphate + H(+)</text>
        <dbReference type="Rhea" id="RHEA:11756"/>
        <dbReference type="Rhea" id="RHEA-COMP:9752"/>
        <dbReference type="Rhea" id="RHEA-COMP:10505"/>
        <dbReference type="ChEBI" id="CHEBI:15378"/>
        <dbReference type="ChEBI" id="CHEBI:29969"/>
        <dbReference type="ChEBI" id="CHEBI:30616"/>
        <dbReference type="ChEBI" id="CHEBI:33019"/>
        <dbReference type="ChEBI" id="CHEBI:57586"/>
        <dbReference type="ChEBI" id="CHEBI:83144"/>
        <dbReference type="ChEBI" id="CHEBI:456215"/>
        <dbReference type="EC" id="6.3.4.15"/>
    </reaction>
</comment>
<evidence type="ECO:0000256" key="1">
    <source>
        <dbReference type="ARBA" id="ARBA00022598"/>
    </source>
</evidence>
<dbReference type="PROSITE" id="PS51733">
    <property type="entry name" value="BPL_LPL_CATALYTIC"/>
    <property type="match status" value="1"/>
</dbReference>
<evidence type="ECO:0000256" key="2">
    <source>
        <dbReference type="ARBA" id="ARBA00022741"/>
    </source>
</evidence>
<evidence type="ECO:0000313" key="9">
    <source>
        <dbReference type="Proteomes" id="UP000032675"/>
    </source>
</evidence>
<dbReference type="PANTHER" id="PTHR12835">
    <property type="entry name" value="BIOTIN PROTEIN LIGASE"/>
    <property type="match status" value="1"/>
</dbReference>
<dbReference type="PANTHER" id="PTHR12835:SF5">
    <property type="entry name" value="BIOTIN--PROTEIN LIGASE"/>
    <property type="match status" value="1"/>
</dbReference>
<sequence>MTQPALHPSVVTIPRGDGSAWRMEVHDRLGSTSDLCKARLEAGEGADGVAILALEQTAGRGSRGREWCDPGGNLALSIMLVGQGASVPVGLWPFIAGLALHDAIAGYVPAGHALELKWPNDLLLDGCKMAGILIESGIGPGVSWQVIGIGANLRGKPDIAGRTLACLADCGGDVPDAPEVARAILHHLDLWLSRYRANGFGAIRTAWLERGHAIGTAIRVTAGNRQFIGTFAGLGDDGILLLRTPEGVRRVVTGDVLMVPAHPE</sequence>
<dbReference type="GO" id="GO:0004077">
    <property type="term" value="F:biotin--[biotin carboxyl-carrier protein] ligase activity"/>
    <property type="evidence" value="ECO:0007669"/>
    <property type="project" value="UniProtKB-EC"/>
</dbReference>
<reference evidence="8 9" key="1">
    <citation type="submission" date="2012-11" db="EMBL/GenBank/DDBJ databases">
        <title>Whole genome sequence of Gluconacetobacter europaeus NBRC3261.</title>
        <authorList>
            <person name="Azuma Y."/>
            <person name="Higashiura N."/>
            <person name="Hirakawa H."/>
            <person name="Matsushita K."/>
        </authorList>
    </citation>
    <scope>NUCLEOTIDE SEQUENCE [LARGE SCALE GENOMIC DNA]</scope>
    <source>
        <strain evidence="8 9">NBRC 3261</strain>
    </source>
</reference>
<name>A0A0D6PWR8_KOMEU</name>
<dbReference type="Pfam" id="PF02237">
    <property type="entry name" value="BPL_C"/>
    <property type="match status" value="1"/>
</dbReference>
<evidence type="ECO:0000313" key="8">
    <source>
        <dbReference type="EMBL" id="GAN95488.1"/>
    </source>
</evidence>
<organism evidence="8 9">
    <name type="scientific">Komagataeibacter europaeus NBRC 3261</name>
    <dbReference type="NCBI Taxonomy" id="1234669"/>
    <lineage>
        <taxon>Bacteria</taxon>
        <taxon>Pseudomonadati</taxon>
        <taxon>Pseudomonadota</taxon>
        <taxon>Alphaproteobacteria</taxon>
        <taxon>Acetobacterales</taxon>
        <taxon>Acetobacteraceae</taxon>
        <taxon>Komagataeibacter</taxon>
    </lineage>
</organism>
<comment type="caution">
    <text evidence="8">The sequence shown here is derived from an EMBL/GenBank/DDBJ whole genome shotgun (WGS) entry which is preliminary data.</text>
</comment>
<dbReference type="Proteomes" id="UP000032675">
    <property type="component" value="Unassembled WGS sequence"/>
</dbReference>
<evidence type="ECO:0000256" key="6">
    <source>
        <dbReference type="ARBA" id="ARBA00047846"/>
    </source>
</evidence>
<evidence type="ECO:0000259" key="7">
    <source>
        <dbReference type="PROSITE" id="PS51733"/>
    </source>
</evidence>
<dbReference type="SUPFAM" id="SSF50037">
    <property type="entry name" value="C-terminal domain of transcriptional repressors"/>
    <property type="match status" value="1"/>
</dbReference>
<keyword evidence="2" id="KW-0547">Nucleotide-binding</keyword>
<gene>
    <name evidence="8" type="ORF">Geu3261_0026_014</name>
</gene>
<proteinExistence type="predicted"/>
<keyword evidence="3" id="KW-0067">ATP-binding</keyword>